<keyword evidence="3 6" id="KW-1133">Transmembrane helix</keyword>
<dbReference type="InterPro" id="IPR049326">
    <property type="entry name" value="Rhodopsin_dom_fungi"/>
</dbReference>
<keyword evidence="2 6" id="KW-0812">Transmembrane</keyword>
<protein>
    <recommendedName>
        <fullName evidence="8">Rhodopsin domain-containing protein</fullName>
    </recommendedName>
</protein>
<feature type="transmembrane region" description="Helical" evidence="6">
    <location>
        <begin position="98"/>
        <end position="118"/>
    </location>
</feature>
<dbReference type="GeneID" id="37196006"/>
<evidence type="ECO:0000313" key="10">
    <source>
        <dbReference type="Proteomes" id="UP000248961"/>
    </source>
</evidence>
<dbReference type="STRING" id="1450537.A0A395HZG4"/>
<evidence type="ECO:0000256" key="6">
    <source>
        <dbReference type="SAM" id="Phobius"/>
    </source>
</evidence>
<evidence type="ECO:0000259" key="8">
    <source>
        <dbReference type="Pfam" id="PF20684"/>
    </source>
</evidence>
<accession>A0A395HZG4</accession>
<keyword evidence="4 6" id="KW-0472">Membrane</keyword>
<feature type="domain" description="Rhodopsin" evidence="8">
    <location>
        <begin position="1"/>
        <end position="123"/>
    </location>
</feature>
<sequence>MIAFWLVLVLQCHPVREFWERTGAGRCIDTNYVLDIAYLYSGTACLCDFTLGILPVYLSKNLHMSRRTKWAIAVILSMGCIYLPDYKDPDFLDATTGIAISSNIEAGLGITAGSLIMLRPLIRWLGCISHSVSDKVRGVICGFRLSSSSRTQSLPFKQKHSSPGHGRSGIESGNAHVVFSSIAVHEARFEAGVI</sequence>
<evidence type="ECO:0000256" key="5">
    <source>
        <dbReference type="ARBA" id="ARBA00038359"/>
    </source>
</evidence>
<feature type="transmembrane region" description="Helical" evidence="6">
    <location>
        <begin position="38"/>
        <end position="58"/>
    </location>
</feature>
<dbReference type="VEuPathDB" id="FungiDB:BO97DRAFT_344075"/>
<comment type="subcellular location">
    <subcellularLocation>
        <location evidence="1">Membrane</location>
        <topology evidence="1">Multi-pass membrane protein</topology>
    </subcellularLocation>
</comment>
<proteinExistence type="inferred from homology"/>
<feature type="chain" id="PRO_5017204292" description="Rhodopsin domain-containing protein" evidence="7">
    <location>
        <begin position="18"/>
        <end position="194"/>
    </location>
</feature>
<dbReference type="PANTHER" id="PTHR33048">
    <property type="entry name" value="PTH11-LIKE INTEGRAL MEMBRANE PROTEIN (AFU_ORTHOLOGUE AFUA_5G11245)"/>
    <property type="match status" value="1"/>
</dbReference>
<reference evidence="9 10" key="1">
    <citation type="submission" date="2018-02" db="EMBL/GenBank/DDBJ databases">
        <title>The genomes of Aspergillus section Nigri reveals drivers in fungal speciation.</title>
        <authorList>
            <consortium name="DOE Joint Genome Institute"/>
            <person name="Vesth T.C."/>
            <person name="Nybo J."/>
            <person name="Theobald S."/>
            <person name="Brandl J."/>
            <person name="Frisvad J.C."/>
            <person name="Nielsen K.F."/>
            <person name="Lyhne E.K."/>
            <person name="Kogle M.E."/>
            <person name="Kuo A."/>
            <person name="Riley R."/>
            <person name="Clum A."/>
            <person name="Nolan M."/>
            <person name="Lipzen A."/>
            <person name="Salamov A."/>
            <person name="Henrissat B."/>
            <person name="Wiebenga A."/>
            <person name="De vries R.P."/>
            <person name="Grigoriev I.V."/>
            <person name="Mortensen U.H."/>
            <person name="Andersen M.R."/>
            <person name="Baker S.E."/>
        </authorList>
    </citation>
    <scope>NUCLEOTIDE SEQUENCE [LARGE SCALE GENOMIC DNA]</scope>
    <source>
        <strain evidence="9 10">CBS 101889</strain>
    </source>
</reference>
<feature type="transmembrane region" description="Helical" evidence="6">
    <location>
        <begin position="70"/>
        <end position="86"/>
    </location>
</feature>
<evidence type="ECO:0000256" key="2">
    <source>
        <dbReference type="ARBA" id="ARBA00022692"/>
    </source>
</evidence>
<dbReference type="InterPro" id="IPR052337">
    <property type="entry name" value="SAT4-like"/>
</dbReference>
<dbReference type="Proteomes" id="UP000248961">
    <property type="component" value="Unassembled WGS sequence"/>
</dbReference>
<dbReference type="Pfam" id="PF20684">
    <property type="entry name" value="Fung_rhodopsin"/>
    <property type="match status" value="1"/>
</dbReference>
<keyword evidence="10" id="KW-1185">Reference proteome</keyword>
<dbReference type="GO" id="GO:0016020">
    <property type="term" value="C:membrane"/>
    <property type="evidence" value="ECO:0007669"/>
    <property type="project" value="UniProtKB-SubCell"/>
</dbReference>
<evidence type="ECO:0000256" key="7">
    <source>
        <dbReference type="SAM" id="SignalP"/>
    </source>
</evidence>
<dbReference type="OrthoDB" id="3897607at2759"/>
<dbReference type="EMBL" id="KZ824281">
    <property type="protein sequence ID" value="RAL12936.1"/>
    <property type="molecule type" value="Genomic_DNA"/>
</dbReference>
<name>A0A395HZG4_ASPHC</name>
<evidence type="ECO:0000256" key="3">
    <source>
        <dbReference type="ARBA" id="ARBA00022989"/>
    </source>
</evidence>
<evidence type="ECO:0000256" key="1">
    <source>
        <dbReference type="ARBA" id="ARBA00004141"/>
    </source>
</evidence>
<comment type="similarity">
    <text evidence="5">Belongs to the SAT4 family.</text>
</comment>
<evidence type="ECO:0000256" key="4">
    <source>
        <dbReference type="ARBA" id="ARBA00023136"/>
    </source>
</evidence>
<dbReference type="PANTHER" id="PTHR33048:SF140">
    <property type="entry name" value="ATPASE, PUTATIVE (EUROFUNG)-RELATED"/>
    <property type="match status" value="1"/>
</dbReference>
<gene>
    <name evidence="9" type="ORF">BO97DRAFT_344075</name>
</gene>
<dbReference type="RefSeq" id="XP_025552090.1">
    <property type="nucleotide sequence ID" value="XM_025691717.1"/>
</dbReference>
<dbReference type="AlphaFoldDB" id="A0A395HZG4"/>
<keyword evidence="7" id="KW-0732">Signal</keyword>
<evidence type="ECO:0000313" key="9">
    <source>
        <dbReference type="EMBL" id="RAL12936.1"/>
    </source>
</evidence>
<feature type="signal peptide" evidence="7">
    <location>
        <begin position="1"/>
        <end position="17"/>
    </location>
</feature>
<organism evidence="9 10">
    <name type="scientific">Aspergillus homomorphus (strain CBS 101889)</name>
    <dbReference type="NCBI Taxonomy" id="1450537"/>
    <lineage>
        <taxon>Eukaryota</taxon>
        <taxon>Fungi</taxon>
        <taxon>Dikarya</taxon>
        <taxon>Ascomycota</taxon>
        <taxon>Pezizomycotina</taxon>
        <taxon>Eurotiomycetes</taxon>
        <taxon>Eurotiomycetidae</taxon>
        <taxon>Eurotiales</taxon>
        <taxon>Aspergillaceae</taxon>
        <taxon>Aspergillus</taxon>
        <taxon>Aspergillus subgen. Circumdati</taxon>
    </lineage>
</organism>